<evidence type="ECO:0000256" key="3">
    <source>
        <dbReference type="ARBA" id="ARBA00023274"/>
    </source>
</evidence>
<evidence type="ECO:0000256" key="1">
    <source>
        <dbReference type="ARBA" id="ARBA00006767"/>
    </source>
</evidence>
<dbReference type="SMART" id="SM00316">
    <property type="entry name" value="S1"/>
    <property type="match status" value="2"/>
</dbReference>
<evidence type="ECO:0000259" key="4">
    <source>
        <dbReference type="PROSITE" id="PS50126"/>
    </source>
</evidence>
<dbReference type="GO" id="GO:0003729">
    <property type="term" value="F:mRNA binding"/>
    <property type="evidence" value="ECO:0007669"/>
    <property type="project" value="TreeGrafter"/>
</dbReference>
<organism evidence="5 6">
    <name type="scientific">Acrocarpospora pleiomorpha</name>
    <dbReference type="NCBI Taxonomy" id="90975"/>
    <lineage>
        <taxon>Bacteria</taxon>
        <taxon>Bacillati</taxon>
        <taxon>Actinomycetota</taxon>
        <taxon>Actinomycetes</taxon>
        <taxon>Streptosporangiales</taxon>
        <taxon>Streptosporangiaceae</taxon>
        <taxon>Acrocarpospora</taxon>
    </lineage>
</organism>
<feature type="domain" description="S1 motif" evidence="4">
    <location>
        <begin position="142"/>
        <end position="205"/>
    </location>
</feature>
<keyword evidence="3" id="KW-0687">Ribonucleoprotein</keyword>
<proteinExistence type="inferred from homology"/>
<accession>A0A5M3XSM4</accession>
<dbReference type="InterPro" id="IPR050437">
    <property type="entry name" value="Ribos_protein_bS1-like"/>
</dbReference>
<comment type="similarity">
    <text evidence="1">Belongs to the bacterial ribosomal protein bS1 family.</text>
</comment>
<name>A0A5M3XSM4_9ACTN</name>
<protein>
    <recommendedName>
        <fullName evidence="4">S1 motif domain-containing protein</fullName>
    </recommendedName>
</protein>
<dbReference type="GO" id="GO:0003735">
    <property type="term" value="F:structural constituent of ribosome"/>
    <property type="evidence" value="ECO:0007669"/>
    <property type="project" value="TreeGrafter"/>
</dbReference>
<dbReference type="EMBL" id="BLAF01000049">
    <property type="protein sequence ID" value="GES24265.1"/>
    <property type="molecule type" value="Genomic_DNA"/>
</dbReference>
<dbReference type="Proteomes" id="UP000377595">
    <property type="component" value="Unassembled WGS sequence"/>
</dbReference>
<dbReference type="InterPro" id="IPR012340">
    <property type="entry name" value="NA-bd_OB-fold"/>
</dbReference>
<dbReference type="GO" id="GO:0022627">
    <property type="term" value="C:cytosolic small ribosomal subunit"/>
    <property type="evidence" value="ECO:0007669"/>
    <property type="project" value="TreeGrafter"/>
</dbReference>
<evidence type="ECO:0000313" key="6">
    <source>
        <dbReference type="Proteomes" id="UP000377595"/>
    </source>
</evidence>
<dbReference type="SUPFAM" id="SSF50249">
    <property type="entry name" value="Nucleic acid-binding proteins"/>
    <property type="match status" value="2"/>
</dbReference>
<dbReference type="PANTHER" id="PTHR10724">
    <property type="entry name" value="30S RIBOSOMAL PROTEIN S1"/>
    <property type="match status" value="1"/>
</dbReference>
<reference evidence="5 6" key="1">
    <citation type="submission" date="2019-10" db="EMBL/GenBank/DDBJ databases">
        <title>Whole genome shotgun sequence of Acrocarpospora pleiomorpha NBRC 16267.</title>
        <authorList>
            <person name="Ichikawa N."/>
            <person name="Kimura A."/>
            <person name="Kitahashi Y."/>
            <person name="Komaki H."/>
            <person name="Oguchi A."/>
        </authorList>
    </citation>
    <scope>NUCLEOTIDE SEQUENCE [LARGE SCALE GENOMIC DNA]</scope>
    <source>
        <strain evidence="5 6">NBRC 16267</strain>
    </source>
</reference>
<keyword evidence="2" id="KW-0689">Ribosomal protein</keyword>
<dbReference type="PROSITE" id="PS50126">
    <property type="entry name" value="S1"/>
    <property type="match status" value="2"/>
</dbReference>
<comment type="caution">
    <text evidence="5">The sequence shown here is derived from an EMBL/GenBank/DDBJ whole genome shotgun (WGS) entry which is preliminary data.</text>
</comment>
<dbReference type="AlphaFoldDB" id="A0A5M3XSM4"/>
<feature type="domain" description="S1 motif" evidence="4">
    <location>
        <begin position="58"/>
        <end position="126"/>
    </location>
</feature>
<dbReference type="Pfam" id="PF00575">
    <property type="entry name" value="S1"/>
    <property type="match status" value="2"/>
</dbReference>
<dbReference type="PANTHER" id="PTHR10724:SF7">
    <property type="entry name" value="SMALL RIBOSOMAL SUBUNIT PROTEIN BS1C"/>
    <property type="match status" value="1"/>
</dbReference>
<dbReference type="InterPro" id="IPR003029">
    <property type="entry name" value="S1_domain"/>
</dbReference>
<gene>
    <name evidence="5" type="ORF">Aple_071640</name>
</gene>
<keyword evidence="6" id="KW-1185">Reference proteome</keyword>
<evidence type="ECO:0000256" key="2">
    <source>
        <dbReference type="ARBA" id="ARBA00022980"/>
    </source>
</evidence>
<evidence type="ECO:0000313" key="5">
    <source>
        <dbReference type="EMBL" id="GES24265.1"/>
    </source>
</evidence>
<sequence length="205" mass="22910">MVDAYRVYEMFAETGTLTKTATLAILPSTAIYHSVDYTMVESRKYEAVPKFLRTLEHGQVCPGVVSSIERFGVFVDLGDADGLISMINLSWRRFEDASEIVQVGQNVAVVILDIDLERERLSLSLKALQDDPWIEIARTRLGEVLTAPVTKIIPIGTFVAVAEGIEGFIHISDFRGEELPSEGQNLTVRITDINLRHHRIRLALV</sequence>
<dbReference type="GO" id="GO:0006412">
    <property type="term" value="P:translation"/>
    <property type="evidence" value="ECO:0007669"/>
    <property type="project" value="TreeGrafter"/>
</dbReference>
<dbReference type="Gene3D" id="2.40.50.140">
    <property type="entry name" value="Nucleic acid-binding proteins"/>
    <property type="match status" value="2"/>
</dbReference>
<dbReference type="RefSeq" id="WP_344316250.1">
    <property type="nucleotide sequence ID" value="NZ_BAAAHM010000005.1"/>
</dbReference>